<gene>
    <name evidence="11" type="ORF">ONB1V03_LOCUS23223</name>
    <name evidence="12" type="ORF">ONB1V03_LOCUS23225</name>
</gene>
<feature type="non-terminal residue" evidence="12">
    <location>
        <position position="1"/>
    </location>
</feature>
<dbReference type="EMBL" id="OC972111">
    <property type="protein sequence ID" value="CAD7667321.1"/>
    <property type="molecule type" value="Genomic_DNA"/>
</dbReference>
<dbReference type="GO" id="GO:0016020">
    <property type="term" value="C:membrane"/>
    <property type="evidence" value="ECO:0007669"/>
    <property type="project" value="UniProtKB-SubCell"/>
</dbReference>
<dbReference type="SUPFAM" id="SSF49265">
    <property type="entry name" value="Fibronectin type III"/>
    <property type="match status" value="1"/>
</dbReference>
<evidence type="ECO:0000256" key="1">
    <source>
        <dbReference type="ARBA" id="ARBA00004167"/>
    </source>
</evidence>
<organism evidence="12">
    <name type="scientific">Oppiella nova</name>
    <dbReference type="NCBI Taxonomy" id="334625"/>
    <lineage>
        <taxon>Eukaryota</taxon>
        <taxon>Metazoa</taxon>
        <taxon>Ecdysozoa</taxon>
        <taxon>Arthropoda</taxon>
        <taxon>Chelicerata</taxon>
        <taxon>Arachnida</taxon>
        <taxon>Acari</taxon>
        <taxon>Acariformes</taxon>
        <taxon>Sarcoptiformes</taxon>
        <taxon>Oribatida</taxon>
        <taxon>Brachypylina</taxon>
        <taxon>Oppioidea</taxon>
        <taxon>Oppiidae</taxon>
        <taxon>Oppiella</taxon>
    </lineage>
</organism>
<evidence type="ECO:0000313" key="12">
    <source>
        <dbReference type="EMBL" id="CAD7667321.1"/>
    </source>
</evidence>
<dbReference type="EMBL" id="OC972097">
    <property type="protein sequence ID" value="CAD7667298.1"/>
    <property type="molecule type" value="Genomic_DNA"/>
</dbReference>
<feature type="domain" description="Fibronectin type-III" evidence="10">
    <location>
        <begin position="8"/>
        <end position="100"/>
    </location>
</feature>
<dbReference type="Pfam" id="PF25059">
    <property type="entry name" value="FN3_DSCAM-DSCAML_C"/>
    <property type="match status" value="1"/>
</dbReference>
<dbReference type="Proteomes" id="UP000728032">
    <property type="component" value="Unassembled WGS sequence"/>
</dbReference>
<evidence type="ECO:0000313" key="11">
    <source>
        <dbReference type="EMBL" id="CAD7667298.1"/>
    </source>
</evidence>
<keyword evidence="6" id="KW-0472">Membrane</keyword>
<sequence>SFRALPVAPDKASVVTLNKTSATVHLDSWHHGGCPINKFKIRYRVLGNPNADWIDVNHNLNEKQIDLNRLNINSRYQLQITANNEVGFTEAEYTFSTHPDHHELNPRTASGHTIRGVPNKASNN</sequence>
<keyword evidence="8" id="KW-0393">Immunoglobulin domain</keyword>
<dbReference type="GO" id="GO:0007155">
    <property type="term" value="P:cell adhesion"/>
    <property type="evidence" value="ECO:0007669"/>
    <property type="project" value="UniProtKB-KW"/>
</dbReference>
<keyword evidence="4" id="KW-0130">Cell adhesion</keyword>
<proteinExistence type="predicted"/>
<feature type="region of interest" description="Disordered" evidence="9">
    <location>
        <begin position="98"/>
        <end position="124"/>
    </location>
</feature>
<evidence type="ECO:0000256" key="5">
    <source>
        <dbReference type="ARBA" id="ARBA00022989"/>
    </source>
</evidence>
<keyword evidence="7" id="KW-1015">Disulfide bond</keyword>
<evidence type="ECO:0000256" key="2">
    <source>
        <dbReference type="ARBA" id="ARBA00022692"/>
    </source>
</evidence>
<feature type="non-terminal residue" evidence="12">
    <location>
        <position position="124"/>
    </location>
</feature>
<keyword evidence="13" id="KW-1185">Reference proteome</keyword>
<reference evidence="12" key="1">
    <citation type="submission" date="2020-11" db="EMBL/GenBank/DDBJ databases">
        <authorList>
            <person name="Tran Van P."/>
        </authorList>
    </citation>
    <scope>NUCLEOTIDE SEQUENCE</scope>
</reference>
<evidence type="ECO:0000256" key="7">
    <source>
        <dbReference type="ARBA" id="ARBA00023157"/>
    </source>
</evidence>
<dbReference type="PROSITE" id="PS50853">
    <property type="entry name" value="FN3"/>
    <property type="match status" value="1"/>
</dbReference>
<keyword evidence="5" id="KW-1133">Transmembrane helix</keyword>
<dbReference type="EMBL" id="CAJPVJ010057272">
    <property type="protein sequence ID" value="CAG2183803.1"/>
    <property type="molecule type" value="Genomic_DNA"/>
</dbReference>
<comment type="subcellular location">
    <subcellularLocation>
        <location evidence="1">Membrane</location>
        <topology evidence="1">Single-pass membrane protein</topology>
    </subcellularLocation>
</comment>
<accession>A0A7R9MUH2</accession>
<evidence type="ECO:0000256" key="3">
    <source>
        <dbReference type="ARBA" id="ARBA00022729"/>
    </source>
</evidence>
<dbReference type="Gene3D" id="2.60.40.10">
    <property type="entry name" value="Immunoglobulins"/>
    <property type="match status" value="1"/>
</dbReference>
<dbReference type="InterPro" id="IPR056754">
    <property type="entry name" value="DSCAM/DSCAML_C"/>
</dbReference>
<dbReference type="InterPro" id="IPR003961">
    <property type="entry name" value="FN3_dom"/>
</dbReference>
<evidence type="ECO:0000256" key="9">
    <source>
        <dbReference type="SAM" id="MobiDB-lite"/>
    </source>
</evidence>
<evidence type="ECO:0000259" key="10">
    <source>
        <dbReference type="PROSITE" id="PS50853"/>
    </source>
</evidence>
<dbReference type="InterPro" id="IPR036116">
    <property type="entry name" value="FN3_sf"/>
</dbReference>
<dbReference type="AlphaFoldDB" id="A0A7R9MUH2"/>
<evidence type="ECO:0000256" key="6">
    <source>
        <dbReference type="ARBA" id="ARBA00023136"/>
    </source>
</evidence>
<keyword evidence="2" id="KW-0812">Transmembrane</keyword>
<keyword evidence="3" id="KW-0732">Signal</keyword>
<evidence type="ECO:0000256" key="4">
    <source>
        <dbReference type="ARBA" id="ARBA00022889"/>
    </source>
</evidence>
<dbReference type="EMBL" id="CAJPVJ010057286">
    <property type="protein sequence ID" value="CAG2183805.1"/>
    <property type="molecule type" value="Genomic_DNA"/>
</dbReference>
<evidence type="ECO:0000313" key="13">
    <source>
        <dbReference type="Proteomes" id="UP000728032"/>
    </source>
</evidence>
<dbReference type="OrthoDB" id="6417739at2759"/>
<evidence type="ECO:0000256" key="8">
    <source>
        <dbReference type="ARBA" id="ARBA00023319"/>
    </source>
</evidence>
<protein>
    <recommendedName>
        <fullName evidence="10">Fibronectin type-III domain-containing protein</fullName>
    </recommendedName>
</protein>
<name>A0A7R9MUH2_9ACAR</name>
<dbReference type="CDD" id="cd00063">
    <property type="entry name" value="FN3"/>
    <property type="match status" value="1"/>
</dbReference>
<dbReference type="InterPro" id="IPR013783">
    <property type="entry name" value="Ig-like_fold"/>
</dbReference>